<dbReference type="Proteomes" id="UP001501645">
    <property type="component" value="Unassembled WGS sequence"/>
</dbReference>
<dbReference type="InterPro" id="IPR050490">
    <property type="entry name" value="Bact_solute-bd_prot1"/>
</dbReference>
<organism evidence="1 2">
    <name type="scientific">Microbacterium gilvum</name>
    <dbReference type="NCBI Taxonomy" id="1336204"/>
    <lineage>
        <taxon>Bacteria</taxon>
        <taxon>Bacillati</taxon>
        <taxon>Actinomycetota</taxon>
        <taxon>Actinomycetes</taxon>
        <taxon>Micrococcales</taxon>
        <taxon>Microbacteriaceae</taxon>
        <taxon>Microbacterium</taxon>
    </lineage>
</organism>
<gene>
    <name evidence="1" type="ORF">GCM10023351_19750</name>
</gene>
<dbReference type="Gene3D" id="3.40.190.10">
    <property type="entry name" value="Periplasmic binding protein-like II"/>
    <property type="match status" value="2"/>
</dbReference>
<dbReference type="RefSeq" id="WP_345438636.1">
    <property type="nucleotide sequence ID" value="NZ_BAABKO010000003.1"/>
</dbReference>
<name>A0ABP9A8N8_9MICO</name>
<dbReference type="InterPro" id="IPR006059">
    <property type="entry name" value="SBP"/>
</dbReference>
<dbReference type="PANTHER" id="PTHR43649">
    <property type="entry name" value="ARABINOSE-BINDING PROTEIN-RELATED"/>
    <property type="match status" value="1"/>
</dbReference>
<protein>
    <submittedName>
        <fullName evidence="1">Extracellular solute-binding protein</fullName>
    </submittedName>
</protein>
<proteinExistence type="predicted"/>
<sequence length="452" mass="47929">MRIESMRINYPNSHFTAAAVDGTEGNPMTRRRAGMHAAAAAAALALAALPLAACSSDAGTEGGTTTITISSWYEENVIGTTIETANEILAADDIELEYTQIPLDQYNTWLSTQLASGEGPDLIMDGASFPARVAAGNLVDISDDEIVSNFTPEGLALATAADGAVYGVPSYGWFSGIFYNKALFEEAGVEVPTTFDEFLDVSDQLIDAGITPLAAGLADSDKAIHSLMGYLENAYYHNGDGSPEIDTEFAYGETTLDGNWNDALDTWSELIHHGVLTAEMIGTPMTQAQAEFTGGDAAMYISGPWDYQVFVDAGLDFGMFAHVGDDAENQWLLGGPAASMGVNVDSEHPEEALIALHALASQEAMQATIDANPGAFSYYNGVEGSFPAEYDLVAPLLAEGHVAVGWDRWGVNMPAQTMLDTLTKGLQSVIGGQQSTDDLIAQLDAQADSIRY</sequence>
<dbReference type="EMBL" id="BAABKO010000003">
    <property type="protein sequence ID" value="GAA4775305.1"/>
    <property type="molecule type" value="Genomic_DNA"/>
</dbReference>
<dbReference type="Pfam" id="PF01547">
    <property type="entry name" value="SBP_bac_1"/>
    <property type="match status" value="1"/>
</dbReference>
<evidence type="ECO:0000313" key="2">
    <source>
        <dbReference type="Proteomes" id="UP001501645"/>
    </source>
</evidence>
<reference evidence="2" key="1">
    <citation type="journal article" date="2019" name="Int. J. Syst. Evol. Microbiol.">
        <title>The Global Catalogue of Microorganisms (GCM) 10K type strain sequencing project: providing services to taxonomists for standard genome sequencing and annotation.</title>
        <authorList>
            <consortium name="The Broad Institute Genomics Platform"/>
            <consortium name="The Broad Institute Genome Sequencing Center for Infectious Disease"/>
            <person name="Wu L."/>
            <person name="Ma J."/>
        </authorList>
    </citation>
    <scope>NUCLEOTIDE SEQUENCE [LARGE SCALE GENOMIC DNA]</scope>
    <source>
        <strain evidence="2">JCM 18537</strain>
    </source>
</reference>
<comment type="caution">
    <text evidence="1">The sequence shown here is derived from an EMBL/GenBank/DDBJ whole genome shotgun (WGS) entry which is preliminary data.</text>
</comment>
<accession>A0ABP9A8N8</accession>
<evidence type="ECO:0000313" key="1">
    <source>
        <dbReference type="EMBL" id="GAA4775305.1"/>
    </source>
</evidence>
<dbReference type="SUPFAM" id="SSF53850">
    <property type="entry name" value="Periplasmic binding protein-like II"/>
    <property type="match status" value="1"/>
</dbReference>
<keyword evidence="2" id="KW-1185">Reference proteome</keyword>